<sequence>MLSKIERLILANQYKILKILENTSEYDEIIKILEEGYEIFYDEILGHIFDELPESEGQFVLDILSFYDIVVEPYKQKNPNDHEIINHPYSYFKGFDGNSETKYMAFVRFLIEDQKKFSFVAKYAKKTDNFNSHFPMLDKYRKMVELWESKYNKKYDLKREEILDILNA</sequence>
<organism evidence="2 3">
    <name type="scientific">Methanocaldococcus jannaschii</name>
    <dbReference type="NCBI Taxonomy" id="2190"/>
    <lineage>
        <taxon>Archaea</taxon>
        <taxon>Methanobacteriati</taxon>
        <taxon>Methanobacteriota</taxon>
        <taxon>Methanomada group</taxon>
        <taxon>Methanococci</taxon>
        <taxon>Methanococcales</taxon>
        <taxon>Methanocaldococcaceae</taxon>
        <taxon>Methanocaldococcus</taxon>
    </lineage>
</organism>
<dbReference type="PIRSF" id="PIRSF006272">
    <property type="entry name" value="UCP006272"/>
    <property type="match status" value="1"/>
</dbReference>
<dbReference type="AlphaFoldDB" id="A0A832SY94"/>
<comment type="caution">
    <text evidence="2">The sequence shown here is derived from an EMBL/GenBank/DDBJ whole genome shotgun (WGS) entry which is preliminary data.</text>
</comment>
<reference evidence="2" key="1">
    <citation type="journal article" date="2020" name="bioRxiv">
        <title>A rank-normalized archaeal taxonomy based on genome phylogeny resolves widespread incomplete and uneven classifications.</title>
        <authorList>
            <person name="Rinke C."/>
            <person name="Chuvochina M."/>
            <person name="Mussig A.J."/>
            <person name="Chaumeil P.-A."/>
            <person name="Waite D.W."/>
            <person name="Whitman W.B."/>
            <person name="Parks D.H."/>
            <person name="Hugenholtz P."/>
        </authorList>
    </citation>
    <scope>NUCLEOTIDE SEQUENCE</scope>
    <source>
        <strain evidence="2">UBA8849</strain>
    </source>
</reference>
<dbReference type="Gene3D" id="1.10.287.680">
    <property type="entry name" value="Helix hairpin bin"/>
    <property type="match status" value="1"/>
</dbReference>
<dbReference type="Proteomes" id="UP000645676">
    <property type="component" value="Unassembled WGS sequence"/>
</dbReference>
<name>A0A832SY94_9EURY</name>
<accession>A0A832SY94</accession>
<dbReference type="InterPro" id="IPR005587">
    <property type="entry name" value="UPF0304_YfbU"/>
</dbReference>
<dbReference type="SUPFAM" id="SSF116960">
    <property type="entry name" value="YfbU-like"/>
    <property type="match status" value="1"/>
</dbReference>
<evidence type="ECO:0000256" key="1">
    <source>
        <dbReference type="HAMAP-Rule" id="MF_00762"/>
    </source>
</evidence>
<evidence type="ECO:0000313" key="2">
    <source>
        <dbReference type="EMBL" id="HII59110.1"/>
    </source>
</evidence>
<evidence type="ECO:0000313" key="3">
    <source>
        <dbReference type="Proteomes" id="UP000645676"/>
    </source>
</evidence>
<protein>
    <recommendedName>
        <fullName evidence="1">UPF0304 protein HA335_00790</fullName>
    </recommendedName>
</protein>
<dbReference type="HAMAP" id="MF_00762">
    <property type="entry name" value="UPF0304"/>
    <property type="match status" value="1"/>
</dbReference>
<dbReference type="Pfam" id="PF03887">
    <property type="entry name" value="YfbU"/>
    <property type="match status" value="1"/>
</dbReference>
<gene>
    <name evidence="2" type="ORF">HA335_00790</name>
</gene>
<dbReference type="InterPro" id="IPR023145">
    <property type="entry name" value="YfbU_helix-hairpin_sf"/>
</dbReference>
<dbReference type="NCBIfam" id="NF003936">
    <property type="entry name" value="PRK05445.1"/>
    <property type="match status" value="1"/>
</dbReference>
<dbReference type="InterPro" id="IPR023146">
    <property type="entry name" value="YfbU_alpha-helical_sf"/>
</dbReference>
<dbReference type="Gene3D" id="1.10.3190.10">
    <property type="entry name" value="yfbu gene product, domain 2"/>
    <property type="match status" value="1"/>
</dbReference>
<comment type="similarity">
    <text evidence="1">Belongs to the UPF0304 family.</text>
</comment>
<dbReference type="EMBL" id="DUJR01000003">
    <property type="protein sequence ID" value="HII59110.1"/>
    <property type="molecule type" value="Genomic_DNA"/>
</dbReference>
<dbReference type="SMR" id="A0A832SY94"/>
<proteinExistence type="inferred from homology"/>
<dbReference type="RefSeq" id="WP_010890104.1">
    <property type="nucleotide sequence ID" value="NC_001733.1"/>
</dbReference>